<dbReference type="Pfam" id="PF02949">
    <property type="entry name" value="7tm_6"/>
    <property type="match status" value="1"/>
</dbReference>
<keyword evidence="5 13" id="KW-0552">Olfaction</keyword>
<organism evidence="14 15">
    <name type="scientific">Drosophila arizonae</name>
    <name type="common">Fruit fly</name>
    <dbReference type="NCBI Taxonomy" id="7263"/>
    <lineage>
        <taxon>Eukaryota</taxon>
        <taxon>Metazoa</taxon>
        <taxon>Ecdysozoa</taxon>
        <taxon>Arthropoda</taxon>
        <taxon>Hexapoda</taxon>
        <taxon>Insecta</taxon>
        <taxon>Pterygota</taxon>
        <taxon>Neoptera</taxon>
        <taxon>Endopterygota</taxon>
        <taxon>Diptera</taxon>
        <taxon>Brachycera</taxon>
        <taxon>Muscomorpha</taxon>
        <taxon>Ephydroidea</taxon>
        <taxon>Drosophilidae</taxon>
        <taxon>Drosophila</taxon>
    </lineage>
</organism>
<comment type="similarity">
    <text evidence="11">Belongs to the insect chemoreceptor superfamily. Heteromeric odorant receptor channel (TC 1.A.69) family. Or2a subfamily.</text>
</comment>
<evidence type="ECO:0000256" key="2">
    <source>
        <dbReference type="ARBA" id="ARBA00022475"/>
    </source>
</evidence>
<feature type="transmembrane region" description="Helical" evidence="13">
    <location>
        <begin position="257"/>
        <end position="281"/>
    </location>
</feature>
<reference evidence="15" key="3">
    <citation type="submission" date="2025-08" db="UniProtKB">
        <authorList>
            <consortium name="RefSeq"/>
        </authorList>
    </citation>
    <scope>IDENTIFICATION</scope>
    <source>
        <tissue evidence="15">Whole organism</tissue>
    </source>
</reference>
<sequence>MGSDNIKGSRALVRNLKFCRLWPHRSSVSSTSTSAPRSRLVELIKSFTLHFFVTFAFTAMMWIEAISSEDFEHCTDVLFITLTMTSLVAKIFNNWHHAKIARELLEEWSDSPQFEVRSGPERDMWEREQLHFSRVALLYSFCSLGVVPCIFVSAAYNYPNELPFLVWVPFDWQKPAKFWCLYAYQLFAVPFTCLSNLTSDLLNCYLMLYISLCLKMLGMRLAVLAPTEHRDSERQLRVQLLELIGLHRRVKAQAEKIQIFISKSTLIQILLSSIILCLSIYRMQMLNVFQAPSIFLAMAEYLFAMTMQIYLPSIYGNDVTHNADRLPTALYSCSWPDMSKPMRRLILCFMIYLNRPLVLRAGGFFEVGLPLFTKVQLSSCVRYRSIHIIYYRP</sequence>
<reference evidence="14" key="2">
    <citation type="journal article" date="2016" name="G3 (Bethesda)">
        <title>Genome Evolution in Three Species of Cactophilic Drosophila.</title>
        <authorList>
            <person name="Sanchez-Flores A."/>
            <person name="Penazola F."/>
            <person name="Carpinteyro-Ponce J."/>
            <person name="Nazario-Yepiz N."/>
            <person name="Abreu-Goodger C."/>
            <person name="Machado C.A."/>
            <person name="Markow T.A."/>
        </authorList>
    </citation>
    <scope>NUCLEOTIDE SEQUENCE [LARGE SCALE GENOMIC DNA]</scope>
</reference>
<evidence type="ECO:0000256" key="12">
    <source>
        <dbReference type="ARBA" id="ARBA00038679"/>
    </source>
</evidence>
<accession>A0ABM1P6T7</accession>
<dbReference type="PANTHER" id="PTHR21137">
    <property type="entry name" value="ODORANT RECEPTOR"/>
    <property type="match status" value="1"/>
</dbReference>
<keyword evidence="9 13" id="KW-0807">Transducer</keyword>
<evidence type="ECO:0000256" key="7">
    <source>
        <dbReference type="ARBA" id="ARBA00023136"/>
    </source>
</evidence>
<comment type="subunit">
    <text evidence="12">Interacts with Orco. Complexes exist early in the endomembrane system in olfactory sensory neurons (OSNs), coupling these complexes to the conserved ciliary trafficking pathway.</text>
</comment>
<keyword evidence="2" id="KW-1003">Cell membrane</keyword>
<evidence type="ECO:0000256" key="8">
    <source>
        <dbReference type="ARBA" id="ARBA00023170"/>
    </source>
</evidence>
<protein>
    <recommendedName>
        <fullName evidence="13">Odorant receptor</fullName>
    </recommendedName>
</protein>
<proteinExistence type="inferred from homology"/>
<dbReference type="PANTHER" id="PTHR21137:SF37">
    <property type="entry name" value="ODORANT RECEPTOR 46A, ISOFORM B-RELATED"/>
    <property type="match status" value="1"/>
</dbReference>
<feature type="transmembrane region" description="Helical" evidence="13">
    <location>
        <begin position="206"/>
        <end position="225"/>
    </location>
</feature>
<evidence type="ECO:0000256" key="4">
    <source>
        <dbReference type="ARBA" id="ARBA00022692"/>
    </source>
</evidence>
<evidence type="ECO:0000256" key="13">
    <source>
        <dbReference type="RuleBase" id="RU351113"/>
    </source>
</evidence>
<comment type="subcellular location">
    <subcellularLocation>
        <location evidence="1 13">Cell membrane</location>
        <topology evidence="1 13">Multi-pass membrane protein</topology>
    </subcellularLocation>
</comment>
<dbReference type="GeneID" id="108613755"/>
<feature type="transmembrane region" description="Helical" evidence="13">
    <location>
        <begin position="77"/>
        <end position="95"/>
    </location>
</feature>
<evidence type="ECO:0000256" key="5">
    <source>
        <dbReference type="ARBA" id="ARBA00022725"/>
    </source>
</evidence>
<keyword evidence="4 13" id="KW-0812">Transmembrane</keyword>
<evidence type="ECO:0000256" key="3">
    <source>
        <dbReference type="ARBA" id="ARBA00022606"/>
    </source>
</evidence>
<evidence type="ECO:0000256" key="10">
    <source>
        <dbReference type="ARBA" id="ARBA00037764"/>
    </source>
</evidence>
<comment type="function">
    <text evidence="10">Odorant receptor which mediates acceptance or avoidance behavior, depending on its substrates. The odorant receptor repertoire encodes a large collection of odor stimuli that vary widely in identity, intensity, and duration. May form a complex with Orco to form odorant-sensing units, providing sensitive and prolonged odorant signaling and calcium permeability.</text>
</comment>
<evidence type="ECO:0000256" key="1">
    <source>
        <dbReference type="ARBA" id="ARBA00004651"/>
    </source>
</evidence>
<evidence type="ECO:0000256" key="11">
    <source>
        <dbReference type="ARBA" id="ARBA00037946"/>
    </source>
</evidence>
<reference evidence="14" key="1">
    <citation type="journal article" date="1997" name="Nucleic Acids Res.">
        <title>tRNAscan-SE: a program for improved detection of transfer RNA genes in genomic sequence.</title>
        <authorList>
            <person name="Lowe T.M."/>
            <person name="Eddy S.R."/>
        </authorList>
    </citation>
    <scope>NUCLEOTIDE SEQUENCE [LARGE SCALE GENOMIC DNA]</scope>
</reference>
<name>A0ABM1P6T7_DROAR</name>
<keyword evidence="6 13" id="KW-1133">Transmembrane helix</keyword>
<evidence type="ECO:0000313" key="15">
    <source>
        <dbReference type="RefSeq" id="XP_017862923.1"/>
    </source>
</evidence>
<dbReference type="Proteomes" id="UP000694904">
    <property type="component" value="Chromosome 4"/>
</dbReference>
<evidence type="ECO:0000313" key="14">
    <source>
        <dbReference type="Proteomes" id="UP000694904"/>
    </source>
</evidence>
<comment type="caution">
    <text evidence="13">Lacks conserved residue(s) required for the propagation of feature annotation.</text>
</comment>
<keyword evidence="7 13" id="KW-0472">Membrane</keyword>
<keyword evidence="14" id="KW-1185">Reference proteome</keyword>
<keyword evidence="8 13" id="KW-0675">Receptor</keyword>
<gene>
    <name evidence="15" type="primary">LOC108613755</name>
</gene>
<evidence type="ECO:0000256" key="9">
    <source>
        <dbReference type="ARBA" id="ARBA00023224"/>
    </source>
</evidence>
<dbReference type="InterPro" id="IPR004117">
    <property type="entry name" value="7tm6_olfct_rcpt"/>
</dbReference>
<feature type="transmembrane region" description="Helical" evidence="13">
    <location>
        <begin position="47"/>
        <end position="65"/>
    </location>
</feature>
<feature type="transmembrane region" description="Helical" evidence="13">
    <location>
        <begin position="136"/>
        <end position="156"/>
    </location>
</feature>
<feature type="transmembrane region" description="Helical" evidence="13">
    <location>
        <begin position="293"/>
        <end position="311"/>
    </location>
</feature>
<evidence type="ECO:0000256" key="6">
    <source>
        <dbReference type="ARBA" id="ARBA00022989"/>
    </source>
</evidence>
<keyword evidence="3 13" id="KW-0716">Sensory transduction</keyword>
<dbReference type="RefSeq" id="XP_017862923.1">
    <property type="nucleotide sequence ID" value="XM_018007434.1"/>
</dbReference>